<protein>
    <submittedName>
        <fullName evidence="2">Uncharacterized protein</fullName>
    </submittedName>
</protein>
<evidence type="ECO:0000256" key="1">
    <source>
        <dbReference type="SAM" id="MobiDB-lite"/>
    </source>
</evidence>
<organism evidence="2">
    <name type="scientific">marine sediment metagenome</name>
    <dbReference type="NCBI Taxonomy" id="412755"/>
    <lineage>
        <taxon>unclassified sequences</taxon>
        <taxon>metagenomes</taxon>
        <taxon>ecological metagenomes</taxon>
    </lineage>
</organism>
<name>X0RYE2_9ZZZZ</name>
<evidence type="ECO:0000313" key="2">
    <source>
        <dbReference type="EMBL" id="GAF67976.1"/>
    </source>
</evidence>
<dbReference type="EMBL" id="BARS01006350">
    <property type="protein sequence ID" value="GAF67976.1"/>
    <property type="molecule type" value="Genomic_DNA"/>
</dbReference>
<accession>X0RYE2</accession>
<proteinExistence type="predicted"/>
<dbReference type="AlphaFoldDB" id="X0RYE2"/>
<gene>
    <name evidence="2" type="ORF">S01H1_12374</name>
</gene>
<feature type="region of interest" description="Disordered" evidence="1">
    <location>
        <begin position="196"/>
        <end position="220"/>
    </location>
</feature>
<comment type="caution">
    <text evidence="2">The sequence shown here is derived from an EMBL/GenBank/DDBJ whole genome shotgun (WGS) entry which is preliminary data.</text>
</comment>
<sequence length="220" mass="25264">MASARLVPEEGPVKVITKSGKEENINLGPPYPHTSAHWDYGVRDVLGGLEVWRRSLTQTLLENRTLFFFGVPRGRCCTAEFPNFPEGYFASFFWKNPGDLRLVVEILTSDRPEAEKIELLGRTEILPSPNMAKLRPPSFADRAAELRGHYEALIRNFRPSAQLDERIAALIKQTGVTPRTVKDLPDEIPWDEMMRLAKEKREREKQEKEEQEKEQGGEFR</sequence>
<reference evidence="2" key="1">
    <citation type="journal article" date="2014" name="Front. Microbiol.">
        <title>High frequency of phylogenetically diverse reductive dehalogenase-homologous genes in deep subseafloor sedimentary metagenomes.</title>
        <authorList>
            <person name="Kawai M."/>
            <person name="Futagami T."/>
            <person name="Toyoda A."/>
            <person name="Takaki Y."/>
            <person name="Nishi S."/>
            <person name="Hori S."/>
            <person name="Arai W."/>
            <person name="Tsubouchi T."/>
            <person name="Morono Y."/>
            <person name="Uchiyama I."/>
            <person name="Ito T."/>
            <person name="Fujiyama A."/>
            <person name="Inagaki F."/>
            <person name="Takami H."/>
        </authorList>
    </citation>
    <scope>NUCLEOTIDE SEQUENCE</scope>
    <source>
        <strain evidence="2">Expedition CK06-06</strain>
    </source>
</reference>